<dbReference type="EMBL" id="KP063118">
    <property type="protein sequence ID" value="AJA41286.1"/>
    <property type="molecule type" value="Genomic_DNA"/>
</dbReference>
<protein>
    <submittedName>
        <fullName evidence="1">Uncharacterized protein</fullName>
    </submittedName>
</protein>
<dbReference type="GeneID" id="26626761"/>
<evidence type="ECO:0000313" key="1">
    <source>
        <dbReference type="EMBL" id="AJA41286.1"/>
    </source>
</evidence>
<dbReference type="Proteomes" id="UP000031807">
    <property type="component" value="Segment"/>
</dbReference>
<proteinExistence type="predicted"/>
<reference evidence="1 2" key="1">
    <citation type="submission" date="2014-10" db="EMBL/GenBank/DDBJ databases">
        <title>Characterization of phage pPM_01 specific to Proteus mirabilis.</title>
        <authorList>
            <person name="Wirjon I.A."/>
            <person name="Mat Arip Y."/>
        </authorList>
    </citation>
    <scope>NUCLEOTIDE SEQUENCE [LARGE SCALE GENOMIC DNA]</scope>
</reference>
<dbReference type="KEGG" id="vg:26626761"/>
<organism evidence="1 2">
    <name type="scientific">Proteus phage pPM_01</name>
    <dbReference type="NCBI Taxonomy" id="1567485"/>
    <lineage>
        <taxon>Viruses</taxon>
        <taxon>Duplodnaviria</taxon>
        <taxon>Heunggongvirae</taxon>
        <taxon>Uroviricota</taxon>
        <taxon>Caudoviricetes</taxon>
        <taxon>Casjensviridae</taxon>
        <taxon>Lavrentievavirus</taxon>
        <taxon>Lavrentievavirus pPM01</taxon>
    </lineage>
</organism>
<name>A0A0B4SK03_9CAUD</name>
<dbReference type="RefSeq" id="YP_009199650.1">
    <property type="nucleotide sequence ID" value="NC_028812.1"/>
</dbReference>
<keyword evidence="2" id="KW-1185">Reference proteome</keyword>
<accession>A0A0B4SK03</accession>
<gene>
    <name evidence="1" type="ORF">pPM01_0037</name>
</gene>
<sequence length="52" mass="5704">MYLSEKLFTAPPHDDEDWNGRGLPANFFPGNLNLFRPGLVGQGTMEKPTGAV</sequence>
<evidence type="ECO:0000313" key="2">
    <source>
        <dbReference type="Proteomes" id="UP000031807"/>
    </source>
</evidence>